<dbReference type="Proteomes" id="UP001055811">
    <property type="component" value="Linkage Group LG03"/>
</dbReference>
<keyword evidence="2" id="KW-1185">Reference proteome</keyword>
<proteinExistence type="predicted"/>
<evidence type="ECO:0000313" key="1">
    <source>
        <dbReference type="EMBL" id="KAI3765963.1"/>
    </source>
</evidence>
<gene>
    <name evidence="1" type="ORF">L2E82_16010</name>
</gene>
<accession>A0ACB9F5B8</accession>
<organism evidence="1 2">
    <name type="scientific">Cichorium intybus</name>
    <name type="common">Chicory</name>
    <dbReference type="NCBI Taxonomy" id="13427"/>
    <lineage>
        <taxon>Eukaryota</taxon>
        <taxon>Viridiplantae</taxon>
        <taxon>Streptophyta</taxon>
        <taxon>Embryophyta</taxon>
        <taxon>Tracheophyta</taxon>
        <taxon>Spermatophyta</taxon>
        <taxon>Magnoliopsida</taxon>
        <taxon>eudicotyledons</taxon>
        <taxon>Gunneridae</taxon>
        <taxon>Pentapetalae</taxon>
        <taxon>asterids</taxon>
        <taxon>campanulids</taxon>
        <taxon>Asterales</taxon>
        <taxon>Asteraceae</taxon>
        <taxon>Cichorioideae</taxon>
        <taxon>Cichorieae</taxon>
        <taxon>Cichoriinae</taxon>
        <taxon>Cichorium</taxon>
    </lineage>
</organism>
<dbReference type="EMBL" id="CM042011">
    <property type="protein sequence ID" value="KAI3765963.1"/>
    <property type="molecule type" value="Genomic_DNA"/>
</dbReference>
<reference evidence="2" key="1">
    <citation type="journal article" date="2022" name="Mol. Ecol. Resour.">
        <title>The genomes of chicory, endive, great burdock and yacon provide insights into Asteraceae palaeo-polyploidization history and plant inulin production.</title>
        <authorList>
            <person name="Fan W."/>
            <person name="Wang S."/>
            <person name="Wang H."/>
            <person name="Wang A."/>
            <person name="Jiang F."/>
            <person name="Liu H."/>
            <person name="Zhao H."/>
            <person name="Xu D."/>
            <person name="Zhang Y."/>
        </authorList>
    </citation>
    <scope>NUCLEOTIDE SEQUENCE [LARGE SCALE GENOMIC DNA]</scope>
    <source>
        <strain evidence="2">cv. Punajuju</strain>
    </source>
</reference>
<name>A0ACB9F5B8_CICIN</name>
<sequence>MHRLSGKFKKSLLGSTFVFISVCGTKRKLLKVKKLPSLFLDLCPLQWQQNPMWTALNASELQISQNFSHTDINFQLPHQISSFVVYLLPLIPPIQF</sequence>
<protein>
    <submittedName>
        <fullName evidence="1">Uncharacterized protein</fullName>
    </submittedName>
</protein>
<comment type="caution">
    <text evidence="1">The sequence shown here is derived from an EMBL/GenBank/DDBJ whole genome shotgun (WGS) entry which is preliminary data.</text>
</comment>
<reference evidence="1 2" key="2">
    <citation type="journal article" date="2022" name="Mol. Ecol. Resour.">
        <title>The genomes of chicory, endive, great burdock and yacon provide insights into Asteraceae paleo-polyploidization history and plant inulin production.</title>
        <authorList>
            <person name="Fan W."/>
            <person name="Wang S."/>
            <person name="Wang H."/>
            <person name="Wang A."/>
            <person name="Jiang F."/>
            <person name="Liu H."/>
            <person name="Zhao H."/>
            <person name="Xu D."/>
            <person name="Zhang Y."/>
        </authorList>
    </citation>
    <scope>NUCLEOTIDE SEQUENCE [LARGE SCALE GENOMIC DNA]</scope>
    <source>
        <strain evidence="2">cv. Punajuju</strain>
        <tissue evidence="1">Leaves</tissue>
    </source>
</reference>
<evidence type="ECO:0000313" key="2">
    <source>
        <dbReference type="Proteomes" id="UP001055811"/>
    </source>
</evidence>